<dbReference type="Proteomes" id="UP001642540">
    <property type="component" value="Unassembled WGS sequence"/>
</dbReference>
<proteinExistence type="predicted"/>
<sequence length="412" mass="48354">MAIETNHPIMDTDIMLNQHYLNLSKYLLKVTSTLGFCPIYADTKLGKIRINNWSWARSIHSWMWLLTYGTIVVPTHLFEIYMARKGLEKLRSNPMAIYLFLGIIFCWMFTLFLGAYTFKPLAVSQYMNAFYKYLETFPAKYICRYDAAKEKRRRILLEFLLNNSTLFHFGVVTLSLIHCFLHPNAPSYPTFRVPPYLLSFPVRLASAGWFGVFALNFHILAVIFFNLQLLYYFTIFCIIKDELRLGKAEYRTRDLLRKPNHLVANYRAIEILLKILNVEVGMIFVPIQYCLILAILLCNVSLAFQWNMFKVITRMFLAGIMILLLGSWLIILLLGGWHYQESEKTVESWKLDLFARRADRMYMKRVKLTCRPISYGDGKRYLMTPSQLLHFMETVGRETFVAFSTYSGFFGY</sequence>
<feature type="transmembrane region" description="Helical" evidence="1">
    <location>
        <begin position="95"/>
        <end position="118"/>
    </location>
</feature>
<feature type="transmembrane region" description="Helical" evidence="1">
    <location>
        <begin position="62"/>
        <end position="83"/>
    </location>
</feature>
<accession>A0ABP1Q4L0</accession>
<comment type="caution">
    <text evidence="2">The sequence shown here is derived from an EMBL/GenBank/DDBJ whole genome shotgun (WGS) entry which is preliminary data.</text>
</comment>
<feature type="transmembrane region" description="Helical" evidence="1">
    <location>
        <begin position="316"/>
        <end position="339"/>
    </location>
</feature>
<name>A0ABP1Q4L0_9HEXA</name>
<evidence type="ECO:0000313" key="3">
    <source>
        <dbReference type="Proteomes" id="UP001642540"/>
    </source>
</evidence>
<keyword evidence="1" id="KW-1133">Transmembrane helix</keyword>
<evidence type="ECO:0008006" key="4">
    <source>
        <dbReference type="Google" id="ProtNLM"/>
    </source>
</evidence>
<feature type="transmembrane region" description="Helical" evidence="1">
    <location>
        <begin position="283"/>
        <end position="304"/>
    </location>
</feature>
<organism evidence="2 3">
    <name type="scientific">Orchesella dallaii</name>
    <dbReference type="NCBI Taxonomy" id="48710"/>
    <lineage>
        <taxon>Eukaryota</taxon>
        <taxon>Metazoa</taxon>
        <taxon>Ecdysozoa</taxon>
        <taxon>Arthropoda</taxon>
        <taxon>Hexapoda</taxon>
        <taxon>Collembola</taxon>
        <taxon>Entomobryomorpha</taxon>
        <taxon>Entomobryoidea</taxon>
        <taxon>Orchesellidae</taxon>
        <taxon>Orchesellinae</taxon>
        <taxon>Orchesella</taxon>
    </lineage>
</organism>
<evidence type="ECO:0000313" key="2">
    <source>
        <dbReference type="EMBL" id="CAL8085305.1"/>
    </source>
</evidence>
<protein>
    <recommendedName>
        <fullName evidence="4">Odorant receptor</fullName>
    </recommendedName>
</protein>
<dbReference type="EMBL" id="CAXLJM020000019">
    <property type="protein sequence ID" value="CAL8085305.1"/>
    <property type="molecule type" value="Genomic_DNA"/>
</dbReference>
<reference evidence="2 3" key="1">
    <citation type="submission" date="2024-08" db="EMBL/GenBank/DDBJ databases">
        <authorList>
            <person name="Cucini C."/>
            <person name="Frati F."/>
        </authorList>
    </citation>
    <scope>NUCLEOTIDE SEQUENCE [LARGE SCALE GENOMIC DNA]</scope>
</reference>
<keyword evidence="3" id="KW-1185">Reference proteome</keyword>
<evidence type="ECO:0000256" key="1">
    <source>
        <dbReference type="SAM" id="Phobius"/>
    </source>
</evidence>
<feature type="transmembrane region" description="Helical" evidence="1">
    <location>
        <begin position="219"/>
        <end position="239"/>
    </location>
</feature>
<feature type="transmembrane region" description="Helical" evidence="1">
    <location>
        <begin position="159"/>
        <end position="181"/>
    </location>
</feature>
<gene>
    <name evidence="2" type="ORF">ODALV1_LOCUS6069</name>
</gene>
<keyword evidence="1" id="KW-0472">Membrane</keyword>
<keyword evidence="1" id="KW-0812">Transmembrane</keyword>